<keyword evidence="3" id="KW-1185">Reference proteome</keyword>
<accession>A0A3P7MAS2</accession>
<name>A0A3P7MAS2_DIBLA</name>
<dbReference type="EMBL" id="UYRU01076128">
    <property type="protein sequence ID" value="VDN26605.1"/>
    <property type="molecule type" value="Genomic_DNA"/>
</dbReference>
<protein>
    <submittedName>
        <fullName evidence="2">Uncharacterized protein</fullName>
    </submittedName>
</protein>
<feature type="compositionally biased region" description="Low complexity" evidence="1">
    <location>
        <begin position="9"/>
        <end position="20"/>
    </location>
</feature>
<gene>
    <name evidence="2" type="ORF">DILT_LOCUS14845</name>
</gene>
<proteinExistence type="predicted"/>
<organism evidence="2 3">
    <name type="scientific">Dibothriocephalus latus</name>
    <name type="common">Fish tapeworm</name>
    <name type="synonym">Diphyllobothrium latum</name>
    <dbReference type="NCBI Taxonomy" id="60516"/>
    <lineage>
        <taxon>Eukaryota</taxon>
        <taxon>Metazoa</taxon>
        <taxon>Spiralia</taxon>
        <taxon>Lophotrochozoa</taxon>
        <taxon>Platyhelminthes</taxon>
        <taxon>Cestoda</taxon>
        <taxon>Eucestoda</taxon>
        <taxon>Diphyllobothriidea</taxon>
        <taxon>Diphyllobothriidae</taxon>
        <taxon>Dibothriocephalus</taxon>
    </lineage>
</organism>
<dbReference type="AlphaFoldDB" id="A0A3P7MAS2"/>
<reference evidence="2 3" key="1">
    <citation type="submission" date="2018-11" db="EMBL/GenBank/DDBJ databases">
        <authorList>
            <consortium name="Pathogen Informatics"/>
        </authorList>
    </citation>
    <scope>NUCLEOTIDE SEQUENCE [LARGE SCALE GENOMIC DNA]</scope>
</reference>
<dbReference type="Proteomes" id="UP000281553">
    <property type="component" value="Unassembled WGS sequence"/>
</dbReference>
<feature type="region of interest" description="Disordered" evidence="1">
    <location>
        <begin position="1"/>
        <end position="20"/>
    </location>
</feature>
<sequence length="70" mass="7922">MQLLRWPCASASPPSSLPSSSSALLHFAFGNSSKKGEFLRERTPMHLLFCLPCSVFFLRSFPCRVSFEWP</sequence>
<evidence type="ECO:0000313" key="2">
    <source>
        <dbReference type="EMBL" id="VDN26605.1"/>
    </source>
</evidence>
<evidence type="ECO:0000256" key="1">
    <source>
        <dbReference type="SAM" id="MobiDB-lite"/>
    </source>
</evidence>
<evidence type="ECO:0000313" key="3">
    <source>
        <dbReference type="Proteomes" id="UP000281553"/>
    </source>
</evidence>